<evidence type="ECO:0000256" key="2">
    <source>
        <dbReference type="ARBA" id="ARBA00022741"/>
    </source>
</evidence>
<dbReference type="Pfam" id="PF00069">
    <property type="entry name" value="Pkinase"/>
    <property type="match status" value="1"/>
</dbReference>
<dbReference type="GO" id="GO:0004674">
    <property type="term" value="F:protein serine/threonine kinase activity"/>
    <property type="evidence" value="ECO:0007669"/>
    <property type="project" value="UniProtKB-EC"/>
</dbReference>
<evidence type="ECO:0000259" key="7">
    <source>
        <dbReference type="PROSITE" id="PS50011"/>
    </source>
</evidence>
<protein>
    <submittedName>
        <fullName evidence="9">Serine/threonine-protein kinase</fullName>
        <ecNumber evidence="9">2.7.11.-</ecNumber>
    </submittedName>
</protein>
<sequence length="886" mass="93786">MTPLDDLAADWPALSALLDEALTLAPAERAGWLAALGPEHATRRATLARLLDRQDAIESAAFLAAAPAFGFPFPSEGEAAPPQDSASAGRGGPAGAGAEAARGPAPVGADGMRAPQAAPGAVIGPWRLLDRLGEGGMATVWRAERSDGLMRREVALKLPRLAWDGAFADRLARERDILASLAHEHIARLYDAGVDAQGRPWLAMELVEGQRIDSYADARGLDTRARVALLLQAMDAVAHAHARLVVHRDLKPANILVTPDGQVKLLDFGIAKLLGADAAESGAEATALTELAGRPLTREYASPEQIAGAPIGTASDIFGMGVVAYELLAGRRPWQRQGASAAELEQAITTLDAPPASSRARDALRARALRGDLDAILNRALRKAPAARWPTMDAFARDLRRHLDGLPVEARPDRLGYRAARYVARHKVQVGAGAVALAALLAGSGVALWQAREAREQARIARNEAATARAVQAFITGVFGMNDGDQADPAAARNTTARELLDQGAERIVTELRDAPAARLQLLEQLARMYDALGEPERQLQLDSQRLALARELHGPVSTEAASALGGMAHALLRAESRDAAQAAIDEGLRVLDALGDHGSQTRFRVVLEQASLDRRMAPARGVAPAREALAVARGLGEPGLVSLALGMLADNAYYSGDPRTAADAWAEAIAIGEADPRHDSTNLPLYYALRGRALAKLGQTEAGLASLRRGIELQRARDEPDVLHLNEAMLARVLIDLGRLPEALAVSAPAHAWARGASTSEFGSLPLVISTTHARALELAGRPVEALAILDDVLARIAKMESVPEFEVPALAFRARARTALGQGTAAGADLDRAEAIAEREDSAELRELIAPEREHWRAAQADGRRAVVPVVASPPGLAPAPRAR</sequence>
<evidence type="ECO:0000256" key="3">
    <source>
        <dbReference type="ARBA" id="ARBA00022777"/>
    </source>
</evidence>
<feature type="region of interest" description="Disordered" evidence="6">
    <location>
        <begin position="74"/>
        <end position="109"/>
    </location>
</feature>
<dbReference type="RefSeq" id="WP_028311088.1">
    <property type="nucleotide sequence ID" value="NZ_AXWS01000008.1"/>
</dbReference>
<dbReference type="Gene3D" id="3.30.200.20">
    <property type="entry name" value="Phosphorylase Kinase, domain 1"/>
    <property type="match status" value="1"/>
</dbReference>
<dbReference type="PROSITE" id="PS00107">
    <property type="entry name" value="PROTEIN_KINASE_ATP"/>
    <property type="match status" value="1"/>
</dbReference>
<dbReference type="Proteomes" id="UP000675920">
    <property type="component" value="Unplaced"/>
</dbReference>
<evidence type="ECO:0000256" key="5">
    <source>
        <dbReference type="PROSITE-ProRule" id="PRU10141"/>
    </source>
</evidence>
<keyword evidence="8" id="KW-1185">Reference proteome</keyword>
<feature type="binding site" evidence="5">
    <location>
        <position position="157"/>
    </location>
    <ligand>
        <name>ATP</name>
        <dbReference type="ChEBI" id="CHEBI:30616"/>
    </ligand>
</feature>
<dbReference type="SUPFAM" id="SSF48452">
    <property type="entry name" value="TPR-like"/>
    <property type="match status" value="1"/>
</dbReference>
<dbReference type="InterPro" id="IPR011990">
    <property type="entry name" value="TPR-like_helical_dom_sf"/>
</dbReference>
<dbReference type="EC" id="2.7.11.-" evidence="9"/>
<proteinExistence type="predicted"/>
<dbReference type="InterPro" id="IPR000719">
    <property type="entry name" value="Prot_kinase_dom"/>
</dbReference>
<reference evidence="9" key="1">
    <citation type="journal article" date="2014" name="J. Biol. Chem.">
        <title>Bacterial serine/threonine protein kinases in host-pathogen interactions.</title>
        <authorList>
            <person name="Canova M.J."/>
            <person name="Molle V."/>
        </authorList>
    </citation>
    <scope>NUCLEOTIDE SEQUENCE</scope>
</reference>
<keyword evidence="4 5" id="KW-0067">ATP-binding</keyword>
<dbReference type="CDD" id="cd14014">
    <property type="entry name" value="STKc_PknB_like"/>
    <property type="match status" value="1"/>
</dbReference>
<dbReference type="SMART" id="SM00220">
    <property type="entry name" value="S_TKc"/>
    <property type="match status" value="1"/>
</dbReference>
<dbReference type="PANTHER" id="PTHR43289">
    <property type="entry name" value="MITOGEN-ACTIVATED PROTEIN KINASE KINASE KINASE 20-RELATED"/>
    <property type="match status" value="1"/>
</dbReference>
<dbReference type="SUPFAM" id="SSF56112">
    <property type="entry name" value="Protein kinase-like (PK-like)"/>
    <property type="match status" value="1"/>
</dbReference>
<dbReference type="PANTHER" id="PTHR43289:SF34">
    <property type="entry name" value="SERINE_THREONINE-PROTEIN KINASE YBDM-RELATED"/>
    <property type="match status" value="1"/>
</dbReference>
<dbReference type="InterPro" id="IPR017441">
    <property type="entry name" value="Protein_kinase_ATP_BS"/>
</dbReference>
<evidence type="ECO:0000256" key="4">
    <source>
        <dbReference type="ARBA" id="ARBA00022840"/>
    </source>
</evidence>
<dbReference type="PROSITE" id="PS00108">
    <property type="entry name" value="PROTEIN_KINASE_ST"/>
    <property type="match status" value="1"/>
</dbReference>
<organism evidence="8 9">
    <name type="scientific">Derxia gummosa DSM 723</name>
    <dbReference type="NCBI Taxonomy" id="1121388"/>
    <lineage>
        <taxon>Bacteria</taxon>
        <taxon>Pseudomonadati</taxon>
        <taxon>Pseudomonadota</taxon>
        <taxon>Betaproteobacteria</taxon>
        <taxon>Burkholderiales</taxon>
        <taxon>Alcaligenaceae</taxon>
        <taxon>Derxia</taxon>
    </lineage>
</organism>
<reference evidence="9" key="2">
    <citation type="submission" date="2025-08" db="UniProtKB">
        <authorList>
            <consortium name="RefSeq"/>
        </authorList>
    </citation>
    <scope>IDENTIFICATION</scope>
</reference>
<evidence type="ECO:0000313" key="8">
    <source>
        <dbReference type="Proteomes" id="UP000675920"/>
    </source>
</evidence>
<dbReference type="PROSITE" id="PS50011">
    <property type="entry name" value="PROTEIN_KINASE_DOM"/>
    <property type="match status" value="1"/>
</dbReference>
<dbReference type="GO" id="GO:0005524">
    <property type="term" value="F:ATP binding"/>
    <property type="evidence" value="ECO:0007669"/>
    <property type="project" value="UniProtKB-UniRule"/>
</dbReference>
<feature type="domain" description="Protein kinase" evidence="7">
    <location>
        <begin position="126"/>
        <end position="403"/>
    </location>
</feature>
<dbReference type="Gene3D" id="1.10.510.10">
    <property type="entry name" value="Transferase(Phosphotransferase) domain 1"/>
    <property type="match status" value="1"/>
</dbReference>
<evidence type="ECO:0000256" key="1">
    <source>
        <dbReference type="ARBA" id="ARBA00022679"/>
    </source>
</evidence>
<evidence type="ECO:0000313" key="9">
    <source>
        <dbReference type="RefSeq" id="WP_028311088.1"/>
    </source>
</evidence>
<dbReference type="AlphaFoldDB" id="A0A8B6X357"/>
<dbReference type="InterPro" id="IPR011009">
    <property type="entry name" value="Kinase-like_dom_sf"/>
</dbReference>
<feature type="compositionally biased region" description="Low complexity" evidence="6">
    <location>
        <begin position="96"/>
        <end position="109"/>
    </location>
</feature>
<keyword evidence="3 9" id="KW-0418">Kinase</keyword>
<dbReference type="InterPro" id="IPR008271">
    <property type="entry name" value="Ser/Thr_kinase_AS"/>
</dbReference>
<accession>A0A8B6X357</accession>
<evidence type="ECO:0000256" key="6">
    <source>
        <dbReference type="SAM" id="MobiDB-lite"/>
    </source>
</evidence>
<dbReference type="Gene3D" id="1.25.40.10">
    <property type="entry name" value="Tetratricopeptide repeat domain"/>
    <property type="match status" value="1"/>
</dbReference>
<keyword evidence="2 5" id="KW-0547">Nucleotide-binding</keyword>
<name>A0A8B6X357_9BURK</name>
<keyword evidence="1" id="KW-0808">Transferase</keyword>